<dbReference type="PROSITE" id="PS50088">
    <property type="entry name" value="ANK_REPEAT"/>
    <property type="match status" value="1"/>
</dbReference>
<dbReference type="SUPFAM" id="SSF48403">
    <property type="entry name" value="Ankyrin repeat"/>
    <property type="match status" value="1"/>
</dbReference>
<feature type="repeat" description="ANK" evidence="1">
    <location>
        <begin position="4"/>
        <end position="36"/>
    </location>
</feature>
<accession>A2DU02</accession>
<protein>
    <submittedName>
        <fullName evidence="3">Uncharacterized protein</fullName>
    </submittedName>
</protein>
<reference evidence="3" key="2">
    <citation type="journal article" date="2007" name="Science">
        <title>Draft genome sequence of the sexually transmitted pathogen Trichomonas vaginalis.</title>
        <authorList>
            <person name="Carlton J.M."/>
            <person name="Hirt R.P."/>
            <person name="Silva J.C."/>
            <person name="Delcher A.L."/>
            <person name="Schatz M."/>
            <person name="Zhao Q."/>
            <person name="Wortman J.R."/>
            <person name="Bidwell S.L."/>
            <person name="Alsmark U.C.M."/>
            <person name="Besteiro S."/>
            <person name="Sicheritz-Ponten T."/>
            <person name="Noel C.J."/>
            <person name="Dacks J.B."/>
            <person name="Foster P.G."/>
            <person name="Simillion C."/>
            <person name="Van de Peer Y."/>
            <person name="Miranda-Saavedra D."/>
            <person name="Barton G.J."/>
            <person name="Westrop G.D."/>
            <person name="Mueller S."/>
            <person name="Dessi D."/>
            <person name="Fiori P.L."/>
            <person name="Ren Q."/>
            <person name="Paulsen I."/>
            <person name="Zhang H."/>
            <person name="Bastida-Corcuera F.D."/>
            <person name="Simoes-Barbosa A."/>
            <person name="Brown M.T."/>
            <person name="Hayes R.D."/>
            <person name="Mukherjee M."/>
            <person name="Okumura C.Y."/>
            <person name="Schneider R."/>
            <person name="Smith A.J."/>
            <person name="Vanacova S."/>
            <person name="Villalvazo M."/>
            <person name="Haas B.J."/>
            <person name="Pertea M."/>
            <person name="Feldblyum T.V."/>
            <person name="Utterback T.R."/>
            <person name="Shu C.L."/>
            <person name="Osoegawa K."/>
            <person name="de Jong P.J."/>
            <person name="Hrdy I."/>
            <person name="Horvathova L."/>
            <person name="Zubacova Z."/>
            <person name="Dolezal P."/>
            <person name="Malik S.B."/>
            <person name="Logsdon J.M. Jr."/>
            <person name="Henze K."/>
            <person name="Gupta A."/>
            <person name="Wang C.C."/>
            <person name="Dunne R.L."/>
            <person name="Upcroft J.A."/>
            <person name="Upcroft P."/>
            <person name="White O."/>
            <person name="Salzberg S.L."/>
            <person name="Tang P."/>
            <person name="Chiu C.-H."/>
            <person name="Lee Y.-S."/>
            <person name="Embley T.M."/>
            <person name="Coombs G.H."/>
            <person name="Mottram J.C."/>
            <person name="Tachezy J."/>
            <person name="Fraser-Liggett C.M."/>
            <person name="Johnson P.J."/>
        </authorList>
    </citation>
    <scope>NUCLEOTIDE SEQUENCE [LARGE SCALE GENOMIC DNA]</scope>
    <source>
        <strain evidence="3">G3</strain>
    </source>
</reference>
<evidence type="ECO:0000313" key="3">
    <source>
        <dbReference type="EMBL" id="EAY16149.1"/>
    </source>
</evidence>
<dbReference type="KEGG" id="tva:4774156"/>
<evidence type="ECO:0000313" key="4">
    <source>
        <dbReference type="Proteomes" id="UP000001542"/>
    </source>
</evidence>
<dbReference type="SMR" id="A2DU02"/>
<sequence length="66" mass="7190">MYNSGKTCLHSAATTNCKNADEFLIYHGVDINKARNDGKAPLFVQLAIKSLETTEFLILNSTDGNA</sequence>
<proteinExistence type="predicted"/>
<dbReference type="EMBL" id="DS114424">
    <property type="protein sequence ID" value="EAX87608.1"/>
    <property type="molecule type" value="Genomic_DNA"/>
</dbReference>
<dbReference type="VEuPathDB" id="TrichDB:TVAG_465370"/>
<keyword evidence="4" id="KW-1185">Reference proteome</keyword>
<organism evidence="3 4">
    <name type="scientific">Trichomonas vaginalis (strain ATCC PRA-98 / G3)</name>
    <dbReference type="NCBI Taxonomy" id="412133"/>
    <lineage>
        <taxon>Eukaryota</taxon>
        <taxon>Metamonada</taxon>
        <taxon>Parabasalia</taxon>
        <taxon>Trichomonadida</taxon>
        <taxon>Trichomonadidae</taxon>
        <taxon>Trichomonas</taxon>
    </lineage>
</organism>
<dbReference type="InterPro" id="IPR002110">
    <property type="entry name" value="Ankyrin_rpt"/>
</dbReference>
<dbReference type="RefSeq" id="XP_001328372.1">
    <property type="nucleotide sequence ID" value="XM_001328337.1"/>
</dbReference>
<dbReference type="Pfam" id="PF00023">
    <property type="entry name" value="Ank"/>
    <property type="match status" value="1"/>
</dbReference>
<evidence type="ECO:0000313" key="2">
    <source>
        <dbReference type="EMBL" id="EAX87608.1"/>
    </source>
</evidence>
<evidence type="ECO:0000256" key="1">
    <source>
        <dbReference type="PROSITE-ProRule" id="PRU00023"/>
    </source>
</evidence>
<dbReference type="AlphaFoldDB" id="A2DU02"/>
<name>A2DU02_TRIV3</name>
<keyword evidence="1" id="KW-0040">ANK repeat</keyword>
<reference evidence="3" key="1">
    <citation type="submission" date="2006-10" db="EMBL/GenBank/DDBJ databases">
        <authorList>
            <person name="Amadeo P."/>
            <person name="Zhao Q."/>
            <person name="Wortman J."/>
            <person name="Fraser-Liggett C."/>
            <person name="Carlton J."/>
        </authorList>
    </citation>
    <scope>NUCLEOTIDE SEQUENCE</scope>
    <source>
        <strain evidence="3">G3</strain>
    </source>
</reference>
<dbReference type="InterPro" id="IPR036770">
    <property type="entry name" value="Ankyrin_rpt-contain_sf"/>
</dbReference>
<dbReference type="Gene3D" id="1.25.40.20">
    <property type="entry name" value="Ankyrin repeat-containing domain"/>
    <property type="match status" value="1"/>
</dbReference>
<dbReference type="EMBL" id="DS113246">
    <property type="protein sequence ID" value="EAY16149.1"/>
    <property type="molecule type" value="Genomic_DNA"/>
</dbReference>
<dbReference type="Proteomes" id="UP000001542">
    <property type="component" value="Unassembled WGS sequence"/>
</dbReference>
<dbReference type="VEuPathDB" id="TrichDB:TVAGG3_0718640"/>
<gene>
    <name evidence="2" type="ORF">TVAG_165860</name>
    <name evidence="3" type="ORF">TVAG_465370</name>
</gene>